<evidence type="ECO:0000256" key="10">
    <source>
        <dbReference type="ARBA" id="ARBA00023157"/>
    </source>
</evidence>
<keyword evidence="16" id="KW-1185">Reference proteome</keyword>
<accession>A0A674JYT5</accession>
<feature type="disulfide bond" evidence="13">
    <location>
        <begin position="11"/>
        <end position="54"/>
    </location>
</feature>
<dbReference type="GO" id="GO:0016020">
    <property type="term" value="C:membrane"/>
    <property type="evidence" value="ECO:0007669"/>
    <property type="project" value="UniProtKB-SubCell"/>
</dbReference>
<reference evidence="15" key="1">
    <citation type="submission" date="2025-08" db="UniProtKB">
        <authorList>
            <consortium name="Ensembl"/>
        </authorList>
    </citation>
    <scope>IDENTIFICATION</scope>
</reference>
<evidence type="ECO:0000256" key="1">
    <source>
        <dbReference type="ARBA" id="ARBA00004370"/>
    </source>
</evidence>
<dbReference type="GO" id="GO:0006958">
    <property type="term" value="P:complement activation, classical pathway"/>
    <property type="evidence" value="ECO:0007669"/>
    <property type="project" value="UniProtKB-KW"/>
</dbReference>
<evidence type="ECO:0000256" key="4">
    <source>
        <dbReference type="ARBA" id="ARBA00022659"/>
    </source>
</evidence>
<organism evidence="15 16">
    <name type="scientific">Terrapene triunguis</name>
    <name type="common">Three-toed box turtle</name>
    <dbReference type="NCBI Taxonomy" id="2587831"/>
    <lineage>
        <taxon>Eukaryota</taxon>
        <taxon>Metazoa</taxon>
        <taxon>Chordata</taxon>
        <taxon>Craniata</taxon>
        <taxon>Vertebrata</taxon>
        <taxon>Euteleostomi</taxon>
        <taxon>Archelosauria</taxon>
        <taxon>Testudinata</taxon>
        <taxon>Testudines</taxon>
        <taxon>Cryptodira</taxon>
        <taxon>Durocryptodira</taxon>
        <taxon>Testudinoidea</taxon>
        <taxon>Emydidae</taxon>
        <taxon>Terrapene</taxon>
    </lineage>
</organism>
<feature type="domain" description="Sushi" evidence="14">
    <location>
        <begin position="9"/>
        <end position="73"/>
    </location>
</feature>
<evidence type="ECO:0000256" key="13">
    <source>
        <dbReference type="PROSITE-ProRule" id="PRU00302"/>
    </source>
</evidence>
<keyword evidence="3" id="KW-0399">Innate immunity</keyword>
<dbReference type="SMART" id="SM00032">
    <property type="entry name" value="CCP"/>
    <property type="match status" value="2"/>
</dbReference>
<dbReference type="SUPFAM" id="SSF57535">
    <property type="entry name" value="Complement control module/SCR domain"/>
    <property type="match status" value="2"/>
</dbReference>
<name>A0A674JYT5_9SAUR</name>
<keyword evidence="5" id="KW-0732">Signal</keyword>
<dbReference type="Ensembl" id="ENSTMTT00000027516.1">
    <property type="protein sequence ID" value="ENSTMTP00000026550.1"/>
    <property type="gene ID" value="ENSTMTG00000019419.1"/>
</dbReference>
<evidence type="ECO:0000256" key="9">
    <source>
        <dbReference type="ARBA" id="ARBA00023136"/>
    </source>
</evidence>
<evidence type="ECO:0000259" key="14">
    <source>
        <dbReference type="PROSITE" id="PS50923"/>
    </source>
</evidence>
<comment type="subcellular location">
    <subcellularLocation>
        <location evidence="1">Membrane</location>
    </subcellularLocation>
</comment>
<evidence type="ECO:0000256" key="8">
    <source>
        <dbReference type="ARBA" id="ARBA00022875"/>
    </source>
</evidence>
<dbReference type="Gene3D" id="2.10.70.10">
    <property type="entry name" value="Complement Module, domain 1"/>
    <property type="match status" value="2"/>
</dbReference>
<feature type="disulfide bond" evidence="13">
    <location>
        <begin position="104"/>
        <end position="131"/>
    </location>
</feature>
<dbReference type="Proteomes" id="UP000472274">
    <property type="component" value="Unplaced"/>
</dbReference>
<sequence>MLTFFASVIPCLPPPDITHGSHNALSGEEFFFGLKVTYKCDPGFSLIGEASVFCTTKDDVNGEWSGPAPECKVVKCPEPEVKNGKKHSGFGPDYSYGNIVIFECESGYTLTGSSSVKCEANNSWVPSLPTCLRKYKQLCGIFYMMFRKLIAFEILLCVYRLGIQQPHHLGLILDGFPIFSGIVRLSEAWFDGLITSLLNIKLPKAGM</sequence>
<evidence type="ECO:0000313" key="15">
    <source>
        <dbReference type="Ensembl" id="ENSTMTP00000026550.1"/>
    </source>
</evidence>
<keyword evidence="6" id="KW-0677">Repeat</keyword>
<evidence type="ECO:0000256" key="11">
    <source>
        <dbReference type="ARBA" id="ARBA00023180"/>
    </source>
</evidence>
<proteinExistence type="inferred from homology"/>
<keyword evidence="10 13" id="KW-1015">Disulfide bond</keyword>
<dbReference type="InParanoid" id="A0A674JYT5"/>
<comment type="similarity">
    <text evidence="2">Belongs to the receptors of complement activation (RCA) family.</text>
</comment>
<feature type="domain" description="Sushi" evidence="14">
    <location>
        <begin position="74"/>
        <end position="133"/>
    </location>
</feature>
<dbReference type="PANTHER" id="PTHR19325:SF317">
    <property type="entry name" value="COMPLEMENT DECAY-ACCELERATING FACTOR"/>
    <property type="match status" value="1"/>
</dbReference>
<comment type="function">
    <text evidence="12">This protein recognizes C4b and C3b fragments that condense with cell-surface hydroxyl or amino groups when nascent C4b and C3b are locally generated during C4 and c3 activation. Interaction of daf with cell-associated C4b and C3b polypeptides interferes with their ability to catalyze the conversion of C2 and factor B to enzymatically active C2a and Bb and thereby prevents the formation of C4b2a and C3bBb, the amplification convertases of the complement cascade. Inhibits complement activation by destabilizing and preventing the formation of C3 and C5 convertases, which prevents complement damage.</text>
</comment>
<evidence type="ECO:0000256" key="2">
    <source>
        <dbReference type="ARBA" id="ARBA00010908"/>
    </source>
</evidence>
<dbReference type="Pfam" id="PF00084">
    <property type="entry name" value="Sushi"/>
    <property type="match status" value="2"/>
</dbReference>
<keyword evidence="9" id="KW-0472">Membrane</keyword>
<dbReference type="CDD" id="cd00033">
    <property type="entry name" value="CCP"/>
    <property type="match status" value="2"/>
</dbReference>
<evidence type="ECO:0000256" key="12">
    <source>
        <dbReference type="ARBA" id="ARBA00045541"/>
    </source>
</evidence>
<keyword evidence="4 13" id="KW-0768">Sushi</keyword>
<evidence type="ECO:0000256" key="7">
    <source>
        <dbReference type="ARBA" id="ARBA00022859"/>
    </source>
</evidence>
<dbReference type="PANTHER" id="PTHR19325">
    <property type="entry name" value="COMPLEMENT COMPONENT-RELATED SUSHI DOMAIN-CONTAINING"/>
    <property type="match status" value="1"/>
</dbReference>
<dbReference type="InterPro" id="IPR000436">
    <property type="entry name" value="Sushi_SCR_CCP_dom"/>
</dbReference>
<reference evidence="15" key="2">
    <citation type="submission" date="2025-09" db="UniProtKB">
        <authorList>
            <consortium name="Ensembl"/>
        </authorList>
    </citation>
    <scope>IDENTIFICATION</scope>
</reference>
<dbReference type="InterPro" id="IPR050350">
    <property type="entry name" value="Compl-Cell_Adhes-Reg"/>
</dbReference>
<evidence type="ECO:0000256" key="6">
    <source>
        <dbReference type="ARBA" id="ARBA00022737"/>
    </source>
</evidence>
<evidence type="ECO:0000256" key="3">
    <source>
        <dbReference type="ARBA" id="ARBA00022588"/>
    </source>
</evidence>
<keyword evidence="11" id="KW-0325">Glycoprotein</keyword>
<keyword evidence="7" id="KW-0391">Immunity</keyword>
<dbReference type="FunFam" id="2.10.70.10:FF:000014">
    <property type="entry name" value="Membrane cofactor protein"/>
    <property type="match status" value="1"/>
</dbReference>
<dbReference type="GO" id="GO:0045087">
    <property type="term" value="P:innate immune response"/>
    <property type="evidence" value="ECO:0007669"/>
    <property type="project" value="UniProtKB-KW"/>
</dbReference>
<keyword evidence="8" id="KW-0180">Complement pathway</keyword>
<protein>
    <recommendedName>
        <fullName evidence="14">Sushi domain-containing protein</fullName>
    </recommendedName>
</protein>
<evidence type="ECO:0000313" key="16">
    <source>
        <dbReference type="Proteomes" id="UP000472274"/>
    </source>
</evidence>
<evidence type="ECO:0000256" key="5">
    <source>
        <dbReference type="ARBA" id="ARBA00022729"/>
    </source>
</evidence>
<comment type="caution">
    <text evidence="13">Lacks conserved residue(s) required for the propagation of feature annotation.</text>
</comment>
<dbReference type="InterPro" id="IPR035976">
    <property type="entry name" value="Sushi/SCR/CCP_sf"/>
</dbReference>
<dbReference type="AlphaFoldDB" id="A0A674JYT5"/>
<dbReference type="GeneTree" id="ENSGT00940000161381"/>
<dbReference type="PROSITE" id="PS50923">
    <property type="entry name" value="SUSHI"/>
    <property type="match status" value="2"/>
</dbReference>